<keyword evidence="5" id="KW-0456">Lyase</keyword>
<protein>
    <recommendedName>
        <fullName evidence="2">3-hydroxyisobutyryl-CoA hydrolase</fullName>
        <ecNumber evidence="2">3.1.2.4</ecNumber>
    </recommendedName>
</protein>
<dbReference type="RefSeq" id="WP_290197152.1">
    <property type="nucleotide sequence ID" value="NZ_CP047654.1"/>
</dbReference>
<gene>
    <name evidence="5" type="ORF">J2S39_000067</name>
</gene>
<dbReference type="SUPFAM" id="SSF52096">
    <property type="entry name" value="ClpP/crotonase"/>
    <property type="match status" value="1"/>
</dbReference>
<organism evidence="5 6">
    <name type="scientific">Corynebacterium guangdongense</name>
    <dbReference type="NCBI Taxonomy" id="1783348"/>
    <lineage>
        <taxon>Bacteria</taxon>
        <taxon>Bacillati</taxon>
        <taxon>Actinomycetota</taxon>
        <taxon>Actinomycetes</taxon>
        <taxon>Mycobacteriales</taxon>
        <taxon>Corynebacteriaceae</taxon>
        <taxon>Corynebacterium</taxon>
    </lineage>
</organism>
<dbReference type="PANTHER" id="PTHR43176">
    <property type="entry name" value="3-HYDROXYISOBUTYRYL-COA HYDROLASE-RELATED"/>
    <property type="match status" value="1"/>
</dbReference>
<dbReference type="PANTHER" id="PTHR43176:SF3">
    <property type="entry name" value="3-HYDROXYISOBUTYRYL-COA HYDROLASE, MITOCHONDRIAL"/>
    <property type="match status" value="1"/>
</dbReference>
<dbReference type="InterPro" id="IPR032259">
    <property type="entry name" value="HIBYL-CoA-H"/>
</dbReference>
<dbReference type="NCBIfam" id="NF004127">
    <property type="entry name" value="PRK05617.1"/>
    <property type="match status" value="1"/>
</dbReference>
<dbReference type="InterPro" id="IPR045004">
    <property type="entry name" value="ECH_dom"/>
</dbReference>
<dbReference type="Proteomes" id="UP001180840">
    <property type="component" value="Unassembled WGS sequence"/>
</dbReference>
<dbReference type="EMBL" id="JAVDXZ010000001">
    <property type="protein sequence ID" value="MDR7328391.1"/>
    <property type="molecule type" value="Genomic_DNA"/>
</dbReference>
<dbReference type="EC" id="3.1.2.4" evidence="2"/>
<dbReference type="InterPro" id="IPR029045">
    <property type="entry name" value="ClpP/crotonase-like_dom_sf"/>
</dbReference>
<keyword evidence="6" id="KW-1185">Reference proteome</keyword>
<dbReference type="Pfam" id="PF16113">
    <property type="entry name" value="ECH_2"/>
    <property type="match status" value="1"/>
</dbReference>
<evidence type="ECO:0000256" key="2">
    <source>
        <dbReference type="ARBA" id="ARBA00011915"/>
    </source>
</evidence>
<comment type="caution">
    <text evidence="5">The sequence shown here is derived from an EMBL/GenBank/DDBJ whole genome shotgun (WGS) entry which is preliminary data.</text>
</comment>
<evidence type="ECO:0000256" key="1">
    <source>
        <dbReference type="ARBA" id="ARBA00001709"/>
    </source>
</evidence>
<proteinExistence type="predicted"/>
<evidence type="ECO:0000313" key="6">
    <source>
        <dbReference type="Proteomes" id="UP001180840"/>
    </source>
</evidence>
<dbReference type="GO" id="GO:0004300">
    <property type="term" value="F:enoyl-CoA hydratase activity"/>
    <property type="evidence" value="ECO:0007669"/>
    <property type="project" value="UniProtKB-EC"/>
</dbReference>
<accession>A0ABU1ZTY1</accession>
<feature type="domain" description="Enoyl-CoA hydratase/isomerase" evidence="4">
    <location>
        <begin position="17"/>
        <end position="335"/>
    </location>
</feature>
<keyword evidence="3" id="KW-0378">Hydrolase</keyword>
<evidence type="ECO:0000256" key="3">
    <source>
        <dbReference type="ARBA" id="ARBA00022801"/>
    </source>
</evidence>
<dbReference type="CDD" id="cd06558">
    <property type="entry name" value="crotonase-like"/>
    <property type="match status" value="1"/>
</dbReference>
<evidence type="ECO:0000259" key="4">
    <source>
        <dbReference type="Pfam" id="PF16113"/>
    </source>
</evidence>
<sequence length="336" mass="36371">MTAHTEELIVEIRGRAGVITLNRPRALNSLNTGMIEGMIDALETWREDDAVALVIVQGAGDRAFCAGGDVASVYRLNQADRQGESDHFFEVEYTLNQMIHDYPKPYVALMDGIVLGGGLGVSAHGSHCIVTETSRIGMPETGIGLFPDVGISWILARAPQKLGMHLALTGVHVGAPEAIEVGLADTFVESGRLVELVGKLCEDGDTGHIENFSSEPPAPTDSDRQLMEQAYSGETVEEILAALQGIDAEWAEKAVTAMERACPTSLKVAHEAQRRAAAMDLAGVLAQDRVLARNMHRRHDFMEGVRAQLIDKDRNPSWNPASLSGVHDEDVARLFV</sequence>
<comment type="catalytic activity">
    <reaction evidence="1">
        <text>3-hydroxy-2-methylpropanoyl-CoA + H2O = 3-hydroxy-2-methylpropanoate + CoA + H(+)</text>
        <dbReference type="Rhea" id="RHEA:20888"/>
        <dbReference type="ChEBI" id="CHEBI:11805"/>
        <dbReference type="ChEBI" id="CHEBI:15377"/>
        <dbReference type="ChEBI" id="CHEBI:15378"/>
        <dbReference type="ChEBI" id="CHEBI:57287"/>
        <dbReference type="ChEBI" id="CHEBI:57340"/>
        <dbReference type="EC" id="3.1.2.4"/>
    </reaction>
</comment>
<name>A0ABU1ZTY1_9CORY</name>
<reference evidence="5" key="1">
    <citation type="submission" date="2023-07" db="EMBL/GenBank/DDBJ databases">
        <title>Sequencing the genomes of 1000 actinobacteria strains.</title>
        <authorList>
            <person name="Klenk H.-P."/>
        </authorList>
    </citation>
    <scope>NUCLEOTIDE SEQUENCE</scope>
    <source>
        <strain evidence="5">DSM 107476</strain>
    </source>
</reference>
<dbReference type="Gene3D" id="3.90.226.10">
    <property type="entry name" value="2-enoyl-CoA Hydratase, Chain A, domain 1"/>
    <property type="match status" value="1"/>
</dbReference>
<evidence type="ECO:0000313" key="5">
    <source>
        <dbReference type="EMBL" id="MDR7328391.1"/>
    </source>
</evidence>